<dbReference type="STRING" id="669874.A0A1E4TN72"/>
<dbReference type="OrthoDB" id="194139at2759"/>
<dbReference type="PANTHER" id="PTHR10678">
    <property type="entry name" value="26S PROTEASOME NON-ATPASE REGULATORY SUBUNIT 11/COP9 SIGNALOSOME COMPLEX SUBUNIT 2"/>
    <property type="match status" value="1"/>
</dbReference>
<evidence type="ECO:0000313" key="4">
    <source>
        <dbReference type="Proteomes" id="UP000094236"/>
    </source>
</evidence>
<dbReference type="EMBL" id="KV454019">
    <property type="protein sequence ID" value="ODV93118.1"/>
    <property type="molecule type" value="Genomic_DNA"/>
</dbReference>
<name>A0A1E4TN72_PACTA</name>
<keyword evidence="4" id="KW-1185">Reference proteome</keyword>
<dbReference type="SUPFAM" id="SSF46785">
    <property type="entry name" value="Winged helix' DNA-binding domain"/>
    <property type="match status" value="1"/>
</dbReference>
<dbReference type="GO" id="GO:0006974">
    <property type="term" value="P:DNA damage response"/>
    <property type="evidence" value="ECO:0007669"/>
    <property type="project" value="EnsemblFungi"/>
</dbReference>
<dbReference type="Gene3D" id="1.25.40.570">
    <property type="match status" value="1"/>
</dbReference>
<feature type="non-terminal residue" evidence="3">
    <location>
        <position position="428"/>
    </location>
</feature>
<feature type="region of interest" description="Disordered" evidence="1">
    <location>
        <begin position="1"/>
        <end position="29"/>
    </location>
</feature>
<evidence type="ECO:0000313" key="3">
    <source>
        <dbReference type="EMBL" id="ODV93118.1"/>
    </source>
</evidence>
<dbReference type="InterPro" id="IPR000717">
    <property type="entry name" value="PCI_dom"/>
</dbReference>
<evidence type="ECO:0000259" key="2">
    <source>
        <dbReference type="PROSITE" id="PS50250"/>
    </source>
</evidence>
<dbReference type="Pfam" id="PF01399">
    <property type="entry name" value="PCI"/>
    <property type="match status" value="1"/>
</dbReference>
<proteinExistence type="predicted"/>
<evidence type="ECO:0000256" key="1">
    <source>
        <dbReference type="SAM" id="MobiDB-lite"/>
    </source>
</evidence>
<dbReference type="InterPro" id="IPR050871">
    <property type="entry name" value="26S_Proteasome/COP9_Components"/>
</dbReference>
<organism evidence="3 4">
    <name type="scientific">Pachysolen tannophilus NRRL Y-2460</name>
    <dbReference type="NCBI Taxonomy" id="669874"/>
    <lineage>
        <taxon>Eukaryota</taxon>
        <taxon>Fungi</taxon>
        <taxon>Dikarya</taxon>
        <taxon>Ascomycota</taxon>
        <taxon>Saccharomycotina</taxon>
        <taxon>Pichiomycetes</taxon>
        <taxon>Pachysolenaceae</taxon>
        <taxon>Pachysolen</taxon>
    </lineage>
</organism>
<dbReference type="SMART" id="SM00753">
    <property type="entry name" value="PAM"/>
    <property type="match status" value="1"/>
</dbReference>
<dbReference type="GO" id="GO:0008541">
    <property type="term" value="C:proteasome regulatory particle, lid subcomplex"/>
    <property type="evidence" value="ECO:0007669"/>
    <property type="project" value="UniProtKB-ARBA"/>
</dbReference>
<accession>A0A1E4TN72</accession>
<dbReference type="InterPro" id="IPR036390">
    <property type="entry name" value="WH_DNA-bd_sf"/>
</dbReference>
<dbReference type="GO" id="GO:0000338">
    <property type="term" value="P:protein deneddylation"/>
    <property type="evidence" value="ECO:0007669"/>
    <property type="project" value="EnsemblFungi"/>
</dbReference>
<sequence>MSEEDDDFMQMSEDEDDYSFEYEDDDDDLMDDEHNDLDNEYFSAKAAKEEDLQLAIKQFSKILKIQDRNDINSEYRFKYCFKSLKQLLKIYFQLGDFNNFLQKYNLLFEIIPKLNNYFYAEESINKILDHYDNSNLNFLNKFIEMTLKGIIENFKNINNDRLWLKANLKKCNLLISQNFNDEALKLLSSLQKICESSNSETLKGRYMLELLALQIQLLNGDESKFHLAQKLYRKTLLVSSAVPHPRIIGIIKEFGGEMYMKKNYYNKASNEFYESFKNYDESGNYSKRLHILKKLIISNMLSQSEINPFQSKEFQSFISLDEIKTYIDLYYAFINVDIKKFNNLILMDQTIGKLSDSSLIDHMDELQTIIRLKTILKVIKYYDCLELSYLGKIFNCNIDEVENLLLRLISSGKLINLRINYIDKTVEI</sequence>
<feature type="domain" description="PCI" evidence="2">
    <location>
        <begin position="264"/>
        <end position="428"/>
    </location>
</feature>
<protein>
    <recommendedName>
        <fullName evidence="2">PCI domain-containing protein</fullName>
    </recommendedName>
</protein>
<dbReference type="AlphaFoldDB" id="A0A1E4TN72"/>
<reference evidence="4" key="1">
    <citation type="submission" date="2016-05" db="EMBL/GenBank/DDBJ databases">
        <title>Comparative genomics of biotechnologically important yeasts.</title>
        <authorList>
            <consortium name="DOE Joint Genome Institute"/>
            <person name="Riley R."/>
            <person name="Haridas S."/>
            <person name="Wolfe K.H."/>
            <person name="Lopes M.R."/>
            <person name="Hittinger C.T."/>
            <person name="Goker M."/>
            <person name="Salamov A."/>
            <person name="Wisecaver J."/>
            <person name="Long T.M."/>
            <person name="Aerts A.L."/>
            <person name="Barry K."/>
            <person name="Choi C."/>
            <person name="Clum A."/>
            <person name="Coughlan A.Y."/>
            <person name="Deshpande S."/>
            <person name="Douglass A.P."/>
            <person name="Hanson S.J."/>
            <person name="Klenk H.-P."/>
            <person name="Labutti K."/>
            <person name="Lapidus A."/>
            <person name="Lindquist E."/>
            <person name="Lipzen A."/>
            <person name="Meier-Kolthoff J.P."/>
            <person name="Ohm R.A."/>
            <person name="Otillar R.P."/>
            <person name="Pangilinan J."/>
            <person name="Peng Y."/>
            <person name="Rokas A."/>
            <person name="Rosa C.A."/>
            <person name="Scheuner C."/>
            <person name="Sibirny A.A."/>
            <person name="Slot J.C."/>
            <person name="Stielow J.B."/>
            <person name="Sun H."/>
            <person name="Kurtzman C.P."/>
            <person name="Blackwell M."/>
            <person name="Grigoriev I.V."/>
            <person name="Jeffries T.W."/>
        </authorList>
    </citation>
    <scope>NUCLEOTIDE SEQUENCE [LARGE SCALE GENOMIC DNA]</scope>
    <source>
        <strain evidence="4">NRRL Y-2460</strain>
    </source>
</reference>
<gene>
    <name evidence="3" type="ORF">PACTADRAFT_30463</name>
</gene>
<dbReference type="PROSITE" id="PS50250">
    <property type="entry name" value="PCI"/>
    <property type="match status" value="1"/>
</dbReference>
<dbReference type="Proteomes" id="UP000094236">
    <property type="component" value="Unassembled WGS sequence"/>
</dbReference>